<dbReference type="GO" id="GO:0042773">
    <property type="term" value="P:ATP synthesis coupled electron transport"/>
    <property type="evidence" value="ECO:0007669"/>
    <property type="project" value="InterPro"/>
</dbReference>
<gene>
    <name evidence="9" type="primary">nuoL</name>
    <name evidence="9" type="ordered locus">CBUD_0557</name>
</gene>
<dbReference type="Pfam" id="PF00662">
    <property type="entry name" value="Proton_antipo_N"/>
    <property type="match status" value="1"/>
</dbReference>
<evidence type="ECO:0000256" key="5">
    <source>
        <dbReference type="RuleBase" id="RU000320"/>
    </source>
</evidence>
<evidence type="ECO:0000256" key="1">
    <source>
        <dbReference type="ARBA" id="ARBA00004127"/>
    </source>
</evidence>
<evidence type="ECO:0000313" key="10">
    <source>
        <dbReference type="Proteomes" id="UP000008555"/>
    </source>
</evidence>
<evidence type="ECO:0000259" key="7">
    <source>
        <dbReference type="Pfam" id="PF00361"/>
    </source>
</evidence>
<accession>A9KBL6</accession>
<dbReference type="InterPro" id="IPR018393">
    <property type="entry name" value="NADHpl_OxRdtase_5_subgr"/>
</dbReference>
<dbReference type="KEGG" id="cbd:CBUD_0557"/>
<evidence type="ECO:0000256" key="4">
    <source>
        <dbReference type="ARBA" id="ARBA00023136"/>
    </source>
</evidence>
<keyword evidence="3 6" id="KW-1133">Transmembrane helix</keyword>
<feature type="transmembrane region" description="Helical" evidence="6">
    <location>
        <begin position="219"/>
        <end position="238"/>
    </location>
</feature>
<feature type="transmembrane region" description="Helical" evidence="6">
    <location>
        <begin position="475"/>
        <end position="493"/>
    </location>
</feature>
<organism evidence="9 10">
    <name type="scientific">Coxiella burnetii (strain Dugway 5J108-111)</name>
    <dbReference type="NCBI Taxonomy" id="434922"/>
    <lineage>
        <taxon>Bacteria</taxon>
        <taxon>Pseudomonadati</taxon>
        <taxon>Pseudomonadota</taxon>
        <taxon>Gammaproteobacteria</taxon>
        <taxon>Legionellales</taxon>
        <taxon>Coxiellaceae</taxon>
        <taxon>Coxiella</taxon>
    </lineage>
</organism>
<feature type="transmembrane region" description="Helical" evidence="6">
    <location>
        <begin position="118"/>
        <end position="135"/>
    </location>
</feature>
<feature type="transmembrane region" description="Helical" evidence="6">
    <location>
        <begin position="345"/>
        <end position="366"/>
    </location>
</feature>
<dbReference type="Pfam" id="PF00361">
    <property type="entry name" value="Proton_antipo_M"/>
    <property type="match status" value="1"/>
</dbReference>
<dbReference type="GO" id="GO:0012505">
    <property type="term" value="C:endomembrane system"/>
    <property type="evidence" value="ECO:0007669"/>
    <property type="project" value="UniProtKB-SubCell"/>
</dbReference>
<keyword evidence="2 5" id="KW-0812">Transmembrane</keyword>
<dbReference type="EMBL" id="CP000733">
    <property type="protein sequence ID" value="ABS77134.1"/>
    <property type="molecule type" value="Genomic_DNA"/>
</dbReference>
<reference evidence="9 10" key="1">
    <citation type="journal article" date="2009" name="Infect. Immun.">
        <title>Comparative genomics reveal extensive transposon-mediated genomic plasticity and diversity among potential effector proteins within the genus Coxiella.</title>
        <authorList>
            <person name="Beare P.A."/>
            <person name="Unsworth N."/>
            <person name="Andoh M."/>
            <person name="Voth D.E."/>
            <person name="Omsland A."/>
            <person name="Gilk S.D."/>
            <person name="Williams K.P."/>
            <person name="Sobral B.W."/>
            <person name="Kupko J.J.III."/>
            <person name="Porcella S.F."/>
            <person name="Samuel J.E."/>
            <person name="Heinzen R.A."/>
        </authorList>
    </citation>
    <scope>NUCLEOTIDE SEQUENCE [LARGE SCALE GENOMIC DNA]</scope>
    <source>
        <strain evidence="9 10">Dugway 5J108-111</strain>
    </source>
</reference>
<dbReference type="InterPro" id="IPR003945">
    <property type="entry name" value="NU5C-like"/>
</dbReference>
<dbReference type="GO" id="GO:0015990">
    <property type="term" value="P:electron transport coupled proton transport"/>
    <property type="evidence" value="ECO:0007669"/>
    <property type="project" value="TreeGrafter"/>
</dbReference>
<feature type="transmembrane region" description="Helical" evidence="6">
    <location>
        <begin position="181"/>
        <end position="199"/>
    </location>
</feature>
<dbReference type="HOGENOM" id="CLU_007100_6_0_6"/>
<dbReference type="InterPro" id="IPR001516">
    <property type="entry name" value="Proton_antipo_N"/>
</dbReference>
<dbReference type="EC" id="1.6.5.3" evidence="9"/>
<feature type="domain" description="NADH:quinone oxidoreductase/Mrp antiporter transmembrane" evidence="7">
    <location>
        <begin position="135"/>
        <end position="417"/>
    </location>
</feature>
<name>A9KBL6_COXBN</name>
<evidence type="ECO:0000259" key="8">
    <source>
        <dbReference type="Pfam" id="PF00662"/>
    </source>
</evidence>
<dbReference type="NCBIfam" id="NF005141">
    <property type="entry name" value="PRK06590.1"/>
    <property type="match status" value="1"/>
</dbReference>
<feature type="transmembrane region" description="Helical" evidence="6">
    <location>
        <begin position="532"/>
        <end position="553"/>
    </location>
</feature>
<feature type="transmembrane region" description="Helical" evidence="6">
    <location>
        <begin position="289"/>
        <end position="310"/>
    </location>
</feature>
<feature type="transmembrane region" description="Helical" evidence="6">
    <location>
        <begin position="632"/>
        <end position="652"/>
    </location>
</feature>
<dbReference type="GO" id="GO:0003954">
    <property type="term" value="F:NADH dehydrogenase activity"/>
    <property type="evidence" value="ECO:0007669"/>
    <property type="project" value="TreeGrafter"/>
</dbReference>
<dbReference type="GO" id="GO:0008137">
    <property type="term" value="F:NADH dehydrogenase (ubiquinone) activity"/>
    <property type="evidence" value="ECO:0007669"/>
    <property type="project" value="InterPro"/>
</dbReference>
<dbReference type="NCBIfam" id="TIGR01974">
    <property type="entry name" value="NDH_I_L"/>
    <property type="match status" value="1"/>
</dbReference>
<proteinExistence type="predicted"/>
<evidence type="ECO:0000256" key="2">
    <source>
        <dbReference type="ARBA" id="ARBA00022692"/>
    </source>
</evidence>
<keyword evidence="9" id="KW-0560">Oxidoreductase</keyword>
<evidence type="ECO:0000256" key="6">
    <source>
        <dbReference type="SAM" id="Phobius"/>
    </source>
</evidence>
<feature type="transmembrane region" description="Helical" evidence="6">
    <location>
        <begin position="6"/>
        <end position="23"/>
    </location>
</feature>
<feature type="transmembrane region" description="Helical" evidence="6">
    <location>
        <begin position="317"/>
        <end position="339"/>
    </location>
</feature>
<feature type="domain" description="NADH-Ubiquinone oxidoreductase (complex I) chain 5 N-terminal" evidence="8">
    <location>
        <begin position="69"/>
        <end position="119"/>
    </location>
</feature>
<comment type="subcellular location">
    <subcellularLocation>
        <location evidence="1">Endomembrane system</location>
        <topology evidence="1">Multi-pass membrane protein</topology>
    </subcellularLocation>
    <subcellularLocation>
        <location evidence="5">Membrane</location>
        <topology evidence="5">Multi-pass membrane protein</topology>
    </subcellularLocation>
</comment>
<feature type="transmembrane region" description="Helical" evidence="6">
    <location>
        <begin position="35"/>
        <end position="57"/>
    </location>
</feature>
<dbReference type="Proteomes" id="UP000008555">
    <property type="component" value="Chromosome"/>
</dbReference>
<evidence type="ECO:0000313" key="9">
    <source>
        <dbReference type="EMBL" id="ABS77134.1"/>
    </source>
</evidence>
<dbReference type="AlphaFoldDB" id="A9KBL6"/>
<sequence>MIVRNLTLLTVLAPLLGCLIAGLGAKQIGRRGAQWVTIILMTVSLLSAIAVFMLVAVRGEHFYGTIYTWGISGRFHFDVGFMVDSLTAAMMVIVTFVSWVVHIYSIGYMADDSGYQRFFSYMSMFTFAMLMLVTANNFFQLFFGWEGVGLVSYLLIGFWFDKESAAAGSLKAFLVNRAGDFGFILGIAAILDYFGSLDYHTVFAGASALTQTTISVFPGAHWSIITVICILLFIGAMGKSAQMPLHVWLPESMEGPTPISALIHAATMVTAGVFLVARMSPLFELSQVALSTVLVIGATTALLTGLLAFVEFDIKRVIAFSTMSQLGYMIAADGASAYSAGIFHLLTHACFKALLFLSAGSVILALHHEQDMRKMGGLRKYLPATYITFLIGALSLAAIPPFAGFYSKDTIIEAVAHSTIPGARYAYACLLIGAFVTGYYIFRAFFMTFHTTERMSPKLKSTLKETPLNMRGPQWILSVPSVLLGAALIYWIIYRRPSLLGSSVMVLPQHNVLSAMAGEFHNVFYMTYHSLIALPFWASVLGIFFAWLTVIAAPKIPALLERRLPWLHRILVAKYGFDAFNWIVFVRGGRALANLFFRVGDLKVLDHFIVDGSGRNATRVARFMRRLQSGYLYHYVFVMILGLLAFLIWLVLA</sequence>
<feature type="transmembrane region" description="Helical" evidence="6">
    <location>
        <begin position="86"/>
        <end position="106"/>
    </location>
</feature>
<dbReference type="GO" id="GO:0016020">
    <property type="term" value="C:membrane"/>
    <property type="evidence" value="ECO:0007669"/>
    <property type="project" value="UniProtKB-SubCell"/>
</dbReference>
<feature type="transmembrane region" description="Helical" evidence="6">
    <location>
        <begin position="425"/>
        <end position="446"/>
    </location>
</feature>
<dbReference type="PRINTS" id="PR01434">
    <property type="entry name" value="NADHDHGNASE5"/>
</dbReference>
<protein>
    <submittedName>
        <fullName evidence="9">NADH-quinone oxidoreductase chain L</fullName>
        <ecNumber evidence="9">1.6.5.3</ecNumber>
    </submittedName>
</protein>
<evidence type="ECO:0000256" key="3">
    <source>
        <dbReference type="ARBA" id="ARBA00022989"/>
    </source>
</evidence>
<keyword evidence="4 6" id="KW-0472">Membrane</keyword>
<dbReference type="RefSeq" id="WP_011996620.1">
    <property type="nucleotide sequence ID" value="NC_009727.1"/>
</dbReference>
<dbReference type="PANTHER" id="PTHR42829">
    <property type="entry name" value="NADH-UBIQUINONE OXIDOREDUCTASE CHAIN 5"/>
    <property type="match status" value="1"/>
</dbReference>
<feature type="transmembrane region" description="Helical" evidence="6">
    <location>
        <begin position="259"/>
        <end position="277"/>
    </location>
</feature>
<feature type="transmembrane region" description="Helical" evidence="6">
    <location>
        <begin position="386"/>
        <end position="405"/>
    </location>
</feature>
<dbReference type="InterPro" id="IPR001750">
    <property type="entry name" value="ND/Mrp_TM"/>
</dbReference>
<dbReference type="PANTHER" id="PTHR42829:SF2">
    <property type="entry name" value="NADH-UBIQUINONE OXIDOREDUCTASE CHAIN 5"/>
    <property type="match status" value="1"/>
</dbReference>
<dbReference type="PRINTS" id="PR01435">
    <property type="entry name" value="NPOXDRDTASE5"/>
</dbReference>
<feature type="transmembrane region" description="Helical" evidence="6">
    <location>
        <begin position="141"/>
        <end position="160"/>
    </location>
</feature>
<dbReference type="Gene3D" id="1.20.5.2700">
    <property type="match status" value="1"/>
</dbReference>